<accession>A0ABS8CFB5</accession>
<proteinExistence type="inferred from homology"/>
<dbReference type="PANTHER" id="PTHR11271">
    <property type="entry name" value="GUANINE DEAMINASE"/>
    <property type="match status" value="1"/>
</dbReference>
<evidence type="ECO:0000256" key="3">
    <source>
        <dbReference type="ARBA" id="ARBA00012781"/>
    </source>
</evidence>
<protein>
    <recommendedName>
        <fullName evidence="3 7">Guanine deaminase</fullName>
        <shortName evidence="8">Guanase</shortName>
        <ecNumber evidence="3 7">3.5.4.3</ecNumber>
    </recommendedName>
    <alternativeName>
        <fullName evidence="8">Guanine aminohydrolase</fullName>
    </alternativeName>
</protein>
<comment type="caution">
    <text evidence="10">The sequence shown here is derived from an EMBL/GenBank/DDBJ whole genome shotgun (WGS) entry which is preliminary data.</text>
</comment>
<comment type="cofactor">
    <cofactor evidence="8">
        <name>Zn(2+)</name>
        <dbReference type="ChEBI" id="CHEBI:29105"/>
    </cofactor>
    <text evidence="8">Binds 1 zinc ion per subunit.</text>
</comment>
<dbReference type="Gene3D" id="3.20.20.140">
    <property type="entry name" value="Metal-dependent hydrolases"/>
    <property type="match status" value="1"/>
</dbReference>
<comment type="catalytic activity">
    <reaction evidence="8">
        <text>guanine + H2O + H(+) = xanthine + NH4(+)</text>
        <dbReference type="Rhea" id="RHEA:14665"/>
        <dbReference type="ChEBI" id="CHEBI:15377"/>
        <dbReference type="ChEBI" id="CHEBI:15378"/>
        <dbReference type="ChEBI" id="CHEBI:16235"/>
        <dbReference type="ChEBI" id="CHEBI:17712"/>
        <dbReference type="ChEBI" id="CHEBI:28938"/>
        <dbReference type="EC" id="3.5.4.3"/>
    </reaction>
</comment>
<comment type="pathway">
    <text evidence="1 8">Purine metabolism; guanine degradation; xanthine from guanine: step 1/1.</text>
</comment>
<keyword evidence="4 8" id="KW-0479">Metal-binding</keyword>
<dbReference type="InterPro" id="IPR032466">
    <property type="entry name" value="Metal_Hydrolase"/>
</dbReference>
<evidence type="ECO:0000256" key="4">
    <source>
        <dbReference type="ARBA" id="ARBA00022723"/>
    </source>
</evidence>
<keyword evidence="6 8" id="KW-0862">Zinc</keyword>
<reference evidence="10 11" key="1">
    <citation type="submission" date="2020-07" db="EMBL/GenBank/DDBJ databases">
        <title>Pusillimonas sp. nov., isolated from poultry manure in Taiwan.</title>
        <authorList>
            <person name="Lin S.-Y."/>
            <person name="Tang Y.-S."/>
            <person name="Young C.-C."/>
        </authorList>
    </citation>
    <scope>NUCLEOTIDE SEQUENCE [LARGE SCALE GENOMIC DNA]</scope>
    <source>
        <strain evidence="10 11">CC-YST705</strain>
    </source>
</reference>
<dbReference type="SUPFAM" id="SSF51338">
    <property type="entry name" value="Composite domain of metallo-dependent hydrolases"/>
    <property type="match status" value="1"/>
</dbReference>
<dbReference type="Gene3D" id="2.30.40.10">
    <property type="entry name" value="Urease, subunit C, domain 1"/>
    <property type="match status" value="1"/>
</dbReference>
<gene>
    <name evidence="10" type="primary">guaD</name>
    <name evidence="10" type="ORF">H0484_13340</name>
</gene>
<evidence type="ECO:0000256" key="6">
    <source>
        <dbReference type="ARBA" id="ARBA00022833"/>
    </source>
</evidence>
<dbReference type="GO" id="GO:0008892">
    <property type="term" value="F:guanine deaminase activity"/>
    <property type="evidence" value="ECO:0007669"/>
    <property type="project" value="UniProtKB-EC"/>
</dbReference>
<evidence type="ECO:0000313" key="11">
    <source>
        <dbReference type="Proteomes" id="UP000776983"/>
    </source>
</evidence>
<dbReference type="RefSeq" id="WP_226955146.1">
    <property type="nucleotide sequence ID" value="NZ_JACDXW010000007.1"/>
</dbReference>
<dbReference type="NCBIfam" id="NF006679">
    <property type="entry name" value="PRK09228.1"/>
    <property type="match status" value="1"/>
</dbReference>
<dbReference type="Pfam" id="PF01979">
    <property type="entry name" value="Amidohydro_1"/>
    <property type="match status" value="1"/>
</dbReference>
<dbReference type="NCBIfam" id="TIGR02967">
    <property type="entry name" value="guan_deamin"/>
    <property type="match status" value="1"/>
</dbReference>
<dbReference type="EMBL" id="JACDXW010000007">
    <property type="protein sequence ID" value="MCB5364735.1"/>
    <property type="molecule type" value="Genomic_DNA"/>
</dbReference>
<comment type="similarity">
    <text evidence="2 8">Belongs to the metallo-dependent hydrolases superfamily. ATZ/TRZ family.</text>
</comment>
<evidence type="ECO:0000256" key="5">
    <source>
        <dbReference type="ARBA" id="ARBA00022801"/>
    </source>
</evidence>
<evidence type="ECO:0000313" key="10">
    <source>
        <dbReference type="EMBL" id="MCB5364735.1"/>
    </source>
</evidence>
<dbReference type="CDD" id="cd01303">
    <property type="entry name" value="GDEase"/>
    <property type="match status" value="1"/>
</dbReference>
<keyword evidence="11" id="KW-1185">Reference proteome</keyword>
<dbReference type="SUPFAM" id="SSF51556">
    <property type="entry name" value="Metallo-dependent hydrolases"/>
    <property type="match status" value="1"/>
</dbReference>
<evidence type="ECO:0000256" key="8">
    <source>
        <dbReference type="RuleBase" id="RU366009"/>
    </source>
</evidence>
<dbReference type="PANTHER" id="PTHR11271:SF6">
    <property type="entry name" value="GUANINE DEAMINASE"/>
    <property type="match status" value="1"/>
</dbReference>
<dbReference type="Proteomes" id="UP000776983">
    <property type="component" value="Unassembled WGS sequence"/>
</dbReference>
<evidence type="ECO:0000256" key="7">
    <source>
        <dbReference type="NCBIfam" id="TIGR02967"/>
    </source>
</evidence>
<dbReference type="InterPro" id="IPR011059">
    <property type="entry name" value="Metal-dep_hydrolase_composite"/>
</dbReference>
<name>A0ABS8CFB5_9BURK</name>
<sequence>MTVSAIRGEIVSMRADPFLTPPEEAIQHLPDGLILIEDGKIAQVTPWSPEAAKGLPVTHYPTGIISAGFIDGHVHYPQTQMIGAFGLHLLDWLNEYTFIAEQAFADKTHAQKVAKIFLRELLRAGTTTAAVYCSVHPQSVDAFFEESSAFNTRMIAGKVLMDRNAPEALQDTAESGYAESKALIERWHGKGRQHYCVTPRFAPSCSPEQLSAAGRLWSENPGTYMQTHLCETTDEIEWVLSLFPERKSYLDVYAHYGLTGPRAIFGHGVHMTEEDFSQCHSSGSALCHCPTSNLFLGSGLFRAFDARKKERPVRTALGTDLGAGTSFSQLQTLNEAYKVAQLNGTKLTAAHGLWLATRGGAEALYLDDRIGSIEAGKDADLVVLDTESTPLLKFRDSYAKNLMEKLFVLMTLGDDRAVRATYVAGVPVYDRDRSESFTYPGAQ</sequence>
<dbReference type="InterPro" id="IPR014311">
    <property type="entry name" value="Guanine_deaminase"/>
</dbReference>
<evidence type="ECO:0000259" key="9">
    <source>
        <dbReference type="Pfam" id="PF01979"/>
    </source>
</evidence>
<comment type="function">
    <text evidence="8">Catalyzes the hydrolytic deamination of guanine, producing xanthine and ammonia.</text>
</comment>
<evidence type="ECO:0000256" key="2">
    <source>
        <dbReference type="ARBA" id="ARBA00006745"/>
    </source>
</evidence>
<evidence type="ECO:0000256" key="1">
    <source>
        <dbReference type="ARBA" id="ARBA00004984"/>
    </source>
</evidence>
<keyword evidence="5 8" id="KW-0378">Hydrolase</keyword>
<organism evidence="10 11">
    <name type="scientific">Mesopusillimonas faecipullorum</name>
    <dbReference type="NCBI Taxonomy" id="2755040"/>
    <lineage>
        <taxon>Bacteria</taxon>
        <taxon>Pseudomonadati</taxon>
        <taxon>Pseudomonadota</taxon>
        <taxon>Betaproteobacteria</taxon>
        <taxon>Burkholderiales</taxon>
        <taxon>Alcaligenaceae</taxon>
        <taxon>Mesopusillimonas</taxon>
    </lineage>
</organism>
<feature type="domain" description="Amidohydrolase-related" evidence="9">
    <location>
        <begin position="64"/>
        <end position="427"/>
    </location>
</feature>
<dbReference type="InterPro" id="IPR051607">
    <property type="entry name" value="Metallo-dep_hydrolases"/>
</dbReference>
<dbReference type="EC" id="3.5.4.3" evidence="3 7"/>
<dbReference type="InterPro" id="IPR006680">
    <property type="entry name" value="Amidohydro-rel"/>
</dbReference>